<evidence type="ECO:0000256" key="9">
    <source>
        <dbReference type="ARBA" id="ARBA00024017"/>
    </source>
</evidence>
<feature type="repeat" description="WD" evidence="11">
    <location>
        <begin position="275"/>
        <end position="308"/>
    </location>
</feature>
<dbReference type="GO" id="GO:0005782">
    <property type="term" value="C:peroxisomal matrix"/>
    <property type="evidence" value="ECO:0007669"/>
    <property type="project" value="UniProtKB-SubCell"/>
</dbReference>
<dbReference type="InterPro" id="IPR020472">
    <property type="entry name" value="WD40_PAC1"/>
</dbReference>
<keyword evidence="7" id="KW-0653">Protein transport</keyword>
<feature type="repeat" description="WD" evidence="11">
    <location>
        <begin position="228"/>
        <end position="245"/>
    </location>
</feature>
<dbReference type="InterPro" id="IPR044536">
    <property type="entry name" value="PEX7"/>
</dbReference>
<comment type="similarity">
    <text evidence="9">Belongs to the WD repeat peroxin-7 family.</text>
</comment>
<dbReference type="HOGENOM" id="CLU_046581_1_0_1"/>
<dbReference type="Gene3D" id="2.130.10.10">
    <property type="entry name" value="YVTN repeat-like/Quinoprotein amine dehydrogenase"/>
    <property type="match status" value="1"/>
</dbReference>
<evidence type="ECO:0000256" key="10">
    <source>
        <dbReference type="ARBA" id="ARBA00032565"/>
    </source>
</evidence>
<dbReference type="KEGG" id="kng:KNAG_0I00920"/>
<dbReference type="PRINTS" id="PR00320">
    <property type="entry name" value="GPROTEINBRPT"/>
</dbReference>
<dbReference type="InterPro" id="IPR036322">
    <property type="entry name" value="WD40_repeat_dom_sf"/>
</dbReference>
<evidence type="ECO:0000256" key="5">
    <source>
        <dbReference type="ARBA" id="ARBA00022574"/>
    </source>
</evidence>
<keyword evidence="6" id="KW-0677">Repeat</keyword>
<dbReference type="OrthoDB" id="273771at2759"/>
<dbReference type="PANTHER" id="PTHR46027:SF1">
    <property type="entry name" value="PEROXISOMAL TARGETING SIGNAL 2 RECEPTOR"/>
    <property type="match status" value="1"/>
</dbReference>
<evidence type="ECO:0000256" key="3">
    <source>
        <dbReference type="ARBA" id="ARBA00022448"/>
    </source>
</evidence>
<evidence type="ECO:0000256" key="1">
    <source>
        <dbReference type="ARBA" id="ARBA00004253"/>
    </source>
</evidence>
<evidence type="ECO:0000256" key="2">
    <source>
        <dbReference type="ARBA" id="ARBA00004514"/>
    </source>
</evidence>
<proteinExistence type="inferred from homology"/>
<dbReference type="SMART" id="SM00320">
    <property type="entry name" value="WD40"/>
    <property type="match status" value="6"/>
</dbReference>
<dbReference type="PROSITE" id="PS50082">
    <property type="entry name" value="WD_REPEATS_2"/>
    <property type="match status" value="3"/>
</dbReference>
<accession>J7RQ38</accession>
<gene>
    <name evidence="12" type="primary">KNAG0I00920</name>
    <name evidence="12" type="ordered locus">KNAG_0I00920</name>
</gene>
<reference evidence="13" key="2">
    <citation type="submission" date="2012-08" db="EMBL/GenBank/DDBJ databases">
        <title>Genome sequence of Kazachstania naganishii.</title>
        <authorList>
            <person name="Gordon J.L."/>
            <person name="Armisen D."/>
            <person name="Proux-Wera E."/>
            <person name="OhEigeartaigh S.S."/>
            <person name="Byrne K.P."/>
            <person name="Wolfe K.H."/>
        </authorList>
    </citation>
    <scope>NUCLEOTIDE SEQUENCE [LARGE SCALE GENOMIC DNA]</scope>
    <source>
        <strain evidence="13">ATCC MYA-139 / BCRC 22969 / CBS 8797 / CCRC 22969 / KCTC 17520 / NBRC 10181 / NCYC 3082</strain>
    </source>
</reference>
<dbReference type="OMA" id="FAVHWNL"/>
<reference evidence="12 13" key="1">
    <citation type="journal article" date="2011" name="Proc. Natl. Acad. Sci. U.S.A.">
        <title>Evolutionary erosion of yeast sex chromosomes by mating-type switching accidents.</title>
        <authorList>
            <person name="Gordon J.L."/>
            <person name="Armisen D."/>
            <person name="Proux-Wera E."/>
            <person name="Oheigeartaigh S.S."/>
            <person name="Byrne K.P."/>
            <person name="Wolfe K.H."/>
        </authorList>
    </citation>
    <scope>NUCLEOTIDE SEQUENCE [LARGE SCALE GENOMIC DNA]</scope>
    <source>
        <strain evidence="13">ATCC MYA-139 / BCRC 22969 / CBS 8797 / CCRC 22969 / KCTC 17520 / NBRC 10181 / NCYC 3082</strain>
    </source>
</reference>
<sequence length="381" mass="42188">MLRFEMRGFSGYAVQYSPFLDSRLAVATGTNYGLIGNGKLWILDISPEGQMVTRRDYLTQDCLFDLAWSELNENQCLVAQGDGSLRLFDTTLDKYPVAVYQEHRDEVASCNWSLIGRNTFVSSGWDGLVKVWSVGRPNSVMTLKPRTRSNTAVLDRPNGTGTTNGKDCVYQAKFSPHDDSLMVCCSGDSTVSLFDLRASQPGQGPTHQFMAHSGSETLSVDFNKYRTNVIATGGVDNKIKIWDLRMLRTGPLSIRGKWPEGPRGAKQVQCTNEIVGGHELAVRKVNWSPHSSNYLLSTSYDMTCCIWQDMGYATDRTRGNNSGYGVTTGRTNASDLRNGLVSRFTAHTEFVFDGDWSLWGAPGFVATTGWDGNVFVWKGTP</sequence>
<keyword evidence="4" id="KW-0963">Cytoplasm</keyword>
<evidence type="ECO:0000256" key="6">
    <source>
        <dbReference type="ARBA" id="ARBA00022737"/>
    </source>
</evidence>
<dbReference type="Proteomes" id="UP000006310">
    <property type="component" value="Chromosome 9"/>
</dbReference>
<name>J7RQ38_HUIN7</name>
<keyword evidence="8" id="KW-0576">Peroxisome</keyword>
<dbReference type="Pfam" id="PF00400">
    <property type="entry name" value="WD40"/>
    <property type="match status" value="4"/>
</dbReference>
<keyword evidence="5 11" id="KW-0853">WD repeat</keyword>
<dbReference type="GeneID" id="34527626"/>
<keyword evidence="3" id="KW-0813">Transport</keyword>
<dbReference type="InterPro" id="IPR019775">
    <property type="entry name" value="WD40_repeat_CS"/>
</dbReference>
<evidence type="ECO:0000256" key="4">
    <source>
        <dbReference type="ARBA" id="ARBA00022490"/>
    </source>
</evidence>
<feature type="repeat" description="WD" evidence="11">
    <location>
        <begin position="100"/>
        <end position="142"/>
    </location>
</feature>
<dbReference type="STRING" id="1071383.J7RQ38"/>
<evidence type="ECO:0000313" key="13">
    <source>
        <dbReference type="Proteomes" id="UP000006310"/>
    </source>
</evidence>
<dbReference type="eggNOG" id="KOG0277">
    <property type="taxonomic scope" value="Eukaryota"/>
</dbReference>
<dbReference type="AlphaFoldDB" id="J7RQ38"/>
<organism evidence="12 13">
    <name type="scientific">Huiozyma naganishii (strain ATCC MYA-139 / BCRC 22969 / CBS 8797 / KCTC 17520 / NBRC 10181 / NCYC 3082 / Yp74L-3)</name>
    <name type="common">Yeast</name>
    <name type="synonym">Kazachstania naganishii</name>
    <dbReference type="NCBI Taxonomy" id="1071383"/>
    <lineage>
        <taxon>Eukaryota</taxon>
        <taxon>Fungi</taxon>
        <taxon>Dikarya</taxon>
        <taxon>Ascomycota</taxon>
        <taxon>Saccharomycotina</taxon>
        <taxon>Saccharomycetes</taxon>
        <taxon>Saccharomycetales</taxon>
        <taxon>Saccharomycetaceae</taxon>
        <taxon>Huiozyma</taxon>
    </lineage>
</organism>
<dbReference type="GO" id="GO:0005053">
    <property type="term" value="F:peroxisome matrix targeting signal-2 binding"/>
    <property type="evidence" value="ECO:0007669"/>
    <property type="project" value="EnsemblFungi"/>
</dbReference>
<dbReference type="GO" id="GO:0062137">
    <property type="term" value="C:cargo receptor complex"/>
    <property type="evidence" value="ECO:0007669"/>
    <property type="project" value="EnsemblFungi"/>
</dbReference>
<evidence type="ECO:0000313" key="12">
    <source>
        <dbReference type="EMBL" id="CCK71883.1"/>
    </source>
</evidence>
<dbReference type="SUPFAM" id="SSF50978">
    <property type="entry name" value="WD40 repeat-like"/>
    <property type="match status" value="1"/>
</dbReference>
<evidence type="ECO:0000256" key="8">
    <source>
        <dbReference type="ARBA" id="ARBA00023140"/>
    </source>
</evidence>
<dbReference type="GO" id="GO:0016560">
    <property type="term" value="P:protein import into peroxisome matrix, docking"/>
    <property type="evidence" value="ECO:0007669"/>
    <property type="project" value="EnsemblFungi"/>
</dbReference>
<dbReference type="RefSeq" id="XP_022466128.1">
    <property type="nucleotide sequence ID" value="XM_022609765.1"/>
</dbReference>
<dbReference type="PROSITE" id="PS00678">
    <property type="entry name" value="WD_REPEATS_1"/>
    <property type="match status" value="1"/>
</dbReference>
<dbReference type="EMBL" id="HE978322">
    <property type="protein sequence ID" value="CCK71883.1"/>
    <property type="molecule type" value="Genomic_DNA"/>
</dbReference>
<evidence type="ECO:0000256" key="11">
    <source>
        <dbReference type="PROSITE-ProRule" id="PRU00221"/>
    </source>
</evidence>
<dbReference type="GO" id="GO:0005829">
    <property type="term" value="C:cytosol"/>
    <property type="evidence" value="ECO:0007669"/>
    <property type="project" value="UniProtKB-SubCell"/>
</dbReference>
<keyword evidence="13" id="KW-1185">Reference proteome</keyword>
<dbReference type="PANTHER" id="PTHR46027">
    <property type="entry name" value="PEROXISOMAL TARGETING SIGNAL 2 RECEPTOR"/>
    <property type="match status" value="1"/>
</dbReference>
<comment type="subcellular location">
    <subcellularLocation>
        <location evidence="2">Cytoplasm</location>
        <location evidence="2">Cytosol</location>
    </subcellularLocation>
    <subcellularLocation>
        <location evidence="1">Peroxisome matrix</location>
    </subcellularLocation>
</comment>
<evidence type="ECO:0000256" key="7">
    <source>
        <dbReference type="ARBA" id="ARBA00022927"/>
    </source>
</evidence>
<dbReference type="GO" id="GO:0005778">
    <property type="term" value="C:peroxisomal membrane"/>
    <property type="evidence" value="ECO:0007669"/>
    <property type="project" value="EnsemblFungi"/>
</dbReference>
<dbReference type="InterPro" id="IPR001680">
    <property type="entry name" value="WD40_rpt"/>
</dbReference>
<dbReference type="InterPro" id="IPR015943">
    <property type="entry name" value="WD40/YVTN_repeat-like_dom_sf"/>
</dbReference>
<protein>
    <recommendedName>
        <fullName evidence="10">Peroxin-7</fullName>
    </recommendedName>
</protein>